<dbReference type="Proteomes" id="UP000072421">
    <property type="component" value="Chromosome"/>
</dbReference>
<protein>
    <submittedName>
        <fullName evidence="1">Uncharacterized protein</fullName>
    </submittedName>
</protein>
<gene>
    <name evidence="1" type="ORF">CFter6_0653</name>
</gene>
<name>A0A127P6E7_9BURK</name>
<evidence type="ECO:0000313" key="2">
    <source>
        <dbReference type="Proteomes" id="UP000072421"/>
    </source>
</evidence>
<evidence type="ECO:0000313" key="1">
    <source>
        <dbReference type="EMBL" id="AMO93379.1"/>
    </source>
</evidence>
<organism evidence="1">
    <name type="scientific">Collimonas fungivorans</name>
    <dbReference type="NCBI Taxonomy" id="158899"/>
    <lineage>
        <taxon>Bacteria</taxon>
        <taxon>Pseudomonadati</taxon>
        <taxon>Pseudomonadota</taxon>
        <taxon>Betaproteobacteria</taxon>
        <taxon>Burkholderiales</taxon>
        <taxon>Oxalobacteraceae</taxon>
        <taxon>Collimonas</taxon>
    </lineage>
</organism>
<dbReference type="EMBL" id="CP013232">
    <property type="protein sequence ID" value="AMO93379.1"/>
    <property type="molecule type" value="Genomic_DNA"/>
</dbReference>
<sequence length="42" mass="4956">MRQFHHFLHIVPLLRRRRNGTLVSACLAPQSRRAGNLCFRLL</sequence>
<accession>A0A127P6E7</accession>
<reference evidence="1 2" key="1">
    <citation type="submission" date="2015-11" db="EMBL/GenBank/DDBJ databases">
        <title>Exploring the genomic traits of fungus-feeding bacterial genus Collimonas.</title>
        <authorList>
            <person name="Song C."/>
            <person name="Schmidt R."/>
            <person name="de Jager V."/>
            <person name="Krzyzanowska D."/>
            <person name="Jongedijk E."/>
            <person name="Cankar K."/>
            <person name="Beekwilder J."/>
            <person name="van Veen A."/>
            <person name="de Boer W."/>
            <person name="van Veen J.A."/>
            <person name="Garbeva P."/>
        </authorList>
    </citation>
    <scope>NUCLEOTIDE SEQUENCE [LARGE SCALE GENOMIC DNA]</scope>
    <source>
        <strain evidence="1 2">Ter6</strain>
    </source>
</reference>
<proteinExistence type="predicted"/>
<dbReference type="AlphaFoldDB" id="A0A127P6E7"/>